<keyword evidence="4 5" id="KW-0472">Membrane</keyword>
<dbReference type="InterPro" id="IPR050186">
    <property type="entry name" value="TPT_transporter"/>
</dbReference>
<sequence length="295" mass="33193">MTKFFFDYPIVITMLQMAITLIVIEVLRYADKVKVLAYNFQRGRDLLVPSLLYALSAYFSLNSLEGITMPMFPTVERFCPMAALVFSYYLLRRNQPSNQMIAAVFLVSFGSALACFYEFSLDQWSCLYGITAFCMQGAAFVLLESLSSQYSTVDLIYMNSFNCLVFFLIADLVQDELRDSFMYFITSSTTLFGVCLGALILFGVLMHCFAVICIANTNALTTTVVGNIRAAFQTFIAYTISVYLFYDYAPTILNFVGLVITVCGAVFLAKINSSEQFMRPTATFDRPLSALRYPS</sequence>
<dbReference type="EMBL" id="AZBU02000001">
    <property type="protein sequence ID" value="TMS38625.1"/>
    <property type="molecule type" value="Genomic_DNA"/>
</dbReference>
<feature type="transmembrane region" description="Helical" evidence="5">
    <location>
        <begin position="125"/>
        <end position="143"/>
    </location>
</feature>
<keyword evidence="7" id="KW-1185">Reference proteome</keyword>
<feature type="transmembrane region" description="Helical" evidence="5">
    <location>
        <begin position="185"/>
        <end position="215"/>
    </location>
</feature>
<evidence type="ECO:0000256" key="5">
    <source>
        <dbReference type="SAM" id="Phobius"/>
    </source>
</evidence>
<dbReference type="EMBL" id="CM016762">
    <property type="protein sequence ID" value="TMS38625.1"/>
    <property type="molecule type" value="Genomic_DNA"/>
</dbReference>
<dbReference type="PANTHER" id="PTHR11132">
    <property type="entry name" value="SOLUTE CARRIER FAMILY 35"/>
    <property type="match status" value="1"/>
</dbReference>
<feature type="transmembrane region" description="Helical" evidence="5">
    <location>
        <begin position="252"/>
        <end position="269"/>
    </location>
</feature>
<dbReference type="GO" id="GO:0016020">
    <property type="term" value="C:membrane"/>
    <property type="evidence" value="ECO:0007669"/>
    <property type="project" value="UniProtKB-SubCell"/>
</dbReference>
<evidence type="ECO:0000313" key="6">
    <source>
        <dbReference type="EMBL" id="TMS38625.1"/>
    </source>
</evidence>
<reference evidence="6 7" key="1">
    <citation type="journal article" date="2015" name="Genome Biol.">
        <title>Comparative genomics of Steinernema reveals deeply conserved gene regulatory networks.</title>
        <authorList>
            <person name="Dillman A.R."/>
            <person name="Macchietto M."/>
            <person name="Porter C.F."/>
            <person name="Rogers A."/>
            <person name="Williams B."/>
            <person name="Antoshechkin I."/>
            <person name="Lee M.M."/>
            <person name="Goodwin Z."/>
            <person name="Lu X."/>
            <person name="Lewis E.E."/>
            <person name="Goodrich-Blair H."/>
            <person name="Stock S.P."/>
            <person name="Adams B.J."/>
            <person name="Sternberg P.W."/>
            <person name="Mortazavi A."/>
        </authorList>
    </citation>
    <scope>NUCLEOTIDE SEQUENCE [LARGE SCALE GENOMIC DNA]</scope>
    <source>
        <strain evidence="6 7">ALL</strain>
    </source>
</reference>
<feature type="transmembrane region" description="Helical" evidence="5">
    <location>
        <begin position="227"/>
        <end position="246"/>
    </location>
</feature>
<feature type="transmembrane region" description="Helical" evidence="5">
    <location>
        <begin position="100"/>
        <end position="119"/>
    </location>
</feature>
<protein>
    <recommendedName>
        <fullName evidence="8">Sugar phosphate transporter domain-containing protein</fullName>
    </recommendedName>
</protein>
<feature type="transmembrane region" description="Helical" evidence="5">
    <location>
        <begin position="46"/>
        <end position="64"/>
    </location>
</feature>
<proteinExistence type="predicted"/>
<reference evidence="6 7" key="2">
    <citation type="journal article" date="2019" name="G3 (Bethesda)">
        <title>Hybrid Assembly of the Genome of the Entomopathogenic Nematode Steinernema carpocapsae Identifies the X-Chromosome.</title>
        <authorList>
            <person name="Serra L."/>
            <person name="Macchietto M."/>
            <person name="Macias-Munoz A."/>
            <person name="McGill C.J."/>
            <person name="Rodriguez I.M."/>
            <person name="Rodriguez B."/>
            <person name="Murad R."/>
            <person name="Mortazavi A."/>
        </authorList>
    </citation>
    <scope>NUCLEOTIDE SEQUENCE [LARGE SCALE GENOMIC DNA]</scope>
    <source>
        <strain evidence="6 7">ALL</strain>
    </source>
</reference>
<comment type="subcellular location">
    <subcellularLocation>
        <location evidence="1">Membrane</location>
        <topology evidence="1">Multi-pass membrane protein</topology>
    </subcellularLocation>
</comment>
<dbReference type="AlphaFoldDB" id="A0A4U8V022"/>
<dbReference type="OrthoDB" id="417037at2759"/>
<name>A0A4U8V022_STECR</name>
<evidence type="ECO:0008006" key="8">
    <source>
        <dbReference type="Google" id="ProtNLM"/>
    </source>
</evidence>
<organism evidence="6 7">
    <name type="scientific">Steinernema carpocapsae</name>
    <name type="common">Entomopathogenic nematode</name>
    <dbReference type="NCBI Taxonomy" id="34508"/>
    <lineage>
        <taxon>Eukaryota</taxon>
        <taxon>Metazoa</taxon>
        <taxon>Ecdysozoa</taxon>
        <taxon>Nematoda</taxon>
        <taxon>Chromadorea</taxon>
        <taxon>Rhabditida</taxon>
        <taxon>Tylenchina</taxon>
        <taxon>Panagrolaimomorpha</taxon>
        <taxon>Strongyloidoidea</taxon>
        <taxon>Steinernematidae</taxon>
        <taxon>Steinernema</taxon>
    </lineage>
</organism>
<feature type="transmembrane region" description="Helical" evidence="5">
    <location>
        <begin position="70"/>
        <end position="91"/>
    </location>
</feature>
<keyword evidence="2 5" id="KW-0812">Transmembrane</keyword>
<dbReference type="Proteomes" id="UP000298663">
    <property type="component" value="Chromosome X"/>
</dbReference>
<evidence type="ECO:0000256" key="4">
    <source>
        <dbReference type="ARBA" id="ARBA00023136"/>
    </source>
</evidence>
<gene>
    <name evidence="6" type="ORF">L596_005309</name>
</gene>
<feature type="transmembrane region" description="Helical" evidence="5">
    <location>
        <begin position="155"/>
        <end position="173"/>
    </location>
</feature>
<dbReference type="STRING" id="34508.A0A4U8V022"/>
<evidence type="ECO:0000256" key="1">
    <source>
        <dbReference type="ARBA" id="ARBA00004141"/>
    </source>
</evidence>
<evidence type="ECO:0000256" key="3">
    <source>
        <dbReference type="ARBA" id="ARBA00022989"/>
    </source>
</evidence>
<feature type="transmembrane region" description="Helical" evidence="5">
    <location>
        <begin position="6"/>
        <end position="26"/>
    </location>
</feature>
<keyword evidence="3 5" id="KW-1133">Transmembrane helix</keyword>
<comment type="caution">
    <text evidence="6">The sequence shown here is derived from an EMBL/GenBank/DDBJ whole genome shotgun (WGS) entry which is preliminary data.</text>
</comment>
<accession>A0A4U8V022</accession>
<evidence type="ECO:0000256" key="2">
    <source>
        <dbReference type="ARBA" id="ARBA00022692"/>
    </source>
</evidence>
<evidence type="ECO:0000313" key="7">
    <source>
        <dbReference type="Proteomes" id="UP000298663"/>
    </source>
</evidence>